<proteinExistence type="predicted"/>
<evidence type="ECO:0000313" key="4">
    <source>
        <dbReference type="Proteomes" id="UP000003824"/>
    </source>
</evidence>
<protein>
    <submittedName>
        <fullName evidence="3">Integral membrane protein</fullName>
    </submittedName>
</protein>
<feature type="compositionally biased region" description="Basic and acidic residues" evidence="1">
    <location>
        <begin position="1"/>
        <end position="16"/>
    </location>
</feature>
<dbReference type="Proteomes" id="UP000003824">
    <property type="component" value="Unassembled WGS sequence"/>
</dbReference>
<evidence type="ECO:0000313" key="3">
    <source>
        <dbReference type="EMBL" id="EFE69811.2"/>
    </source>
</evidence>
<gene>
    <name evidence="3" type="ORF">SSFG_05053</name>
</gene>
<dbReference type="EMBL" id="DS999641">
    <property type="protein sequence ID" value="EFE69811.2"/>
    <property type="molecule type" value="Genomic_DNA"/>
</dbReference>
<evidence type="ECO:0000256" key="2">
    <source>
        <dbReference type="SAM" id="Phobius"/>
    </source>
</evidence>
<feature type="transmembrane region" description="Helical" evidence="2">
    <location>
        <begin position="129"/>
        <end position="150"/>
    </location>
</feature>
<name>D6A6N6_STRV1</name>
<keyword evidence="2" id="KW-0472">Membrane</keyword>
<dbReference type="eggNOG" id="ENOG502Z7JX">
    <property type="taxonomic scope" value="Bacteria"/>
</dbReference>
<feature type="region of interest" description="Disordered" evidence="1">
    <location>
        <begin position="1"/>
        <end position="46"/>
    </location>
</feature>
<keyword evidence="2" id="KW-0812">Transmembrane</keyword>
<keyword evidence="2" id="KW-1133">Transmembrane helix</keyword>
<reference evidence="4" key="1">
    <citation type="submission" date="2008-12" db="EMBL/GenBank/DDBJ databases">
        <title>Annotation of Streptomyces ghanaensis ATCC 14672.</title>
        <authorList>
            <consortium name="The Broad Institute Genome Sequencing Platform"/>
            <consortium name="Broad Institute Microbial Sequencing Center"/>
            <person name="Fischbach M."/>
            <person name="Ward D."/>
            <person name="Young S."/>
            <person name="Kodira C.D."/>
            <person name="Zeng Q."/>
            <person name="Koehrsen M."/>
            <person name="Godfrey P."/>
            <person name="Alvarado L."/>
            <person name="Berlin A.M."/>
            <person name="Borenstein D."/>
            <person name="Chen Z."/>
            <person name="Engels R."/>
            <person name="Freedman E."/>
            <person name="Gellesch M."/>
            <person name="Goldberg J."/>
            <person name="Griggs A."/>
            <person name="Gujja S."/>
            <person name="Heiman D.I."/>
            <person name="Hepburn T.A."/>
            <person name="Howarth C."/>
            <person name="Jen D."/>
            <person name="Larson L."/>
            <person name="Lewis B."/>
            <person name="Mehta T."/>
            <person name="Park D."/>
            <person name="Pearson M."/>
            <person name="Roberts A."/>
            <person name="Saif S."/>
            <person name="Shea T.D."/>
            <person name="Shenoy N."/>
            <person name="Sisk P."/>
            <person name="Stolte C."/>
            <person name="Sykes S.N."/>
            <person name="Walk T."/>
            <person name="White J."/>
            <person name="Yandava C."/>
            <person name="Straight P."/>
            <person name="Clardy J."/>
            <person name="Hung D."/>
            <person name="Kolter R."/>
            <person name="Mekalanos J."/>
            <person name="Walker S."/>
            <person name="Walsh C.T."/>
            <person name="Wieland B.L.C."/>
            <person name="Ilzarbe M."/>
            <person name="Galagan J."/>
            <person name="Nusbaum C."/>
            <person name="Birren B."/>
        </authorList>
    </citation>
    <scope>NUCLEOTIDE SEQUENCE [LARGE SCALE GENOMIC DNA]</scope>
    <source>
        <strain evidence="4">ATCC 14672 / DSM 40746 / JCM 4963 / KCTC 9882 / NRRL B-12104 / FH 1290</strain>
    </source>
</reference>
<evidence type="ECO:0000256" key="1">
    <source>
        <dbReference type="SAM" id="MobiDB-lite"/>
    </source>
</evidence>
<feature type="transmembrane region" description="Helical" evidence="2">
    <location>
        <begin position="102"/>
        <end position="123"/>
    </location>
</feature>
<dbReference type="AlphaFoldDB" id="D6A6N6"/>
<sequence length="262" mass="28315">MRTRRADPGGDADRPGARLPARALRRLRPGPGGGGPPGAADRRGGTAVRGTVVRGAVVKGPRIAWTLARHELRLLVSLVLWGARRTHGVRGGRAFGYAQGQAAVMFGLAFVCVVETVVMSVLLRGRPTVHAVVLLLDVYTVVIVVALHAASVVRPHVLDAGALRIRRATHVDLRIPRERIASVRRETRMTHEQADGELHVDVGSRTSVTVHLTEPVTHVTFFGRRREVRVVRFHADDPDGLIRALATGERAGGWPGEHTAQA</sequence>
<accession>D6A6N6</accession>
<organism evidence="3 4">
    <name type="scientific">Streptomyces viridosporus (strain ATCC 14672 / DSM 40746 / JCM 4963 / KCTC 9882 / NRRL B-12104 / FH 1290)</name>
    <name type="common">Streptomyces ghanaensis</name>
    <dbReference type="NCBI Taxonomy" id="566461"/>
    <lineage>
        <taxon>Bacteria</taxon>
        <taxon>Bacillati</taxon>
        <taxon>Actinomycetota</taxon>
        <taxon>Actinomycetes</taxon>
        <taxon>Kitasatosporales</taxon>
        <taxon>Streptomycetaceae</taxon>
        <taxon>Streptomyces</taxon>
    </lineage>
</organism>